<proteinExistence type="predicted"/>
<sequence>MKKFQVSSMIAILILWLIARVFLELQFVGFFSDASAPISAVVVLYVAAVILMVFIYLLPKVHSDQLSNLGILIVLPLFLLSIPAYFDFANKHVVQWNESRRLQEYYKNVEKTKTYYKGVLKQEFTYDEIIYYSDKSTIYSFSTTETPSLEHVKYLLNTIKPVDHLNIIVRLFNESEKSHWTMRFDKNKQIVRCEESSLFLGGNIYASLCK</sequence>
<keyword evidence="2" id="KW-1185">Reference proteome</keyword>
<protein>
    <submittedName>
        <fullName evidence="1">Uncharacterized protein</fullName>
    </submittedName>
</protein>
<dbReference type="Proteomes" id="UP001631969">
    <property type="component" value="Unassembled WGS sequence"/>
</dbReference>
<accession>A0ACC7NZ42</accession>
<evidence type="ECO:0000313" key="2">
    <source>
        <dbReference type="Proteomes" id="UP001631969"/>
    </source>
</evidence>
<reference evidence="1" key="1">
    <citation type="submission" date="2024-12" db="EMBL/GenBank/DDBJ databases">
        <authorList>
            <person name="Wu N."/>
        </authorList>
    </citation>
    <scope>NUCLEOTIDE SEQUENCE</scope>
    <source>
        <strain evidence="1">P15</strain>
    </source>
</reference>
<dbReference type="EMBL" id="JBJURJ010000008">
    <property type="protein sequence ID" value="MFM9329335.1"/>
    <property type="molecule type" value="Genomic_DNA"/>
</dbReference>
<name>A0ACC7NZ42_9BACL</name>
<evidence type="ECO:0000313" key="1">
    <source>
        <dbReference type="EMBL" id="MFM9329335.1"/>
    </source>
</evidence>
<gene>
    <name evidence="1" type="ORF">ACI1P1_13655</name>
</gene>
<comment type="caution">
    <text evidence="1">The sequence shown here is derived from an EMBL/GenBank/DDBJ whole genome shotgun (WGS) entry which is preliminary data.</text>
</comment>
<organism evidence="1 2">
    <name type="scientific">Paenibacillus mesotrionivorans</name>
    <dbReference type="NCBI Taxonomy" id="3160968"/>
    <lineage>
        <taxon>Bacteria</taxon>
        <taxon>Bacillati</taxon>
        <taxon>Bacillota</taxon>
        <taxon>Bacilli</taxon>
        <taxon>Bacillales</taxon>
        <taxon>Paenibacillaceae</taxon>
        <taxon>Paenibacillus</taxon>
    </lineage>
</organism>